<gene>
    <name evidence="2" type="ORF">Q6A80_07895</name>
</gene>
<dbReference type="Gene3D" id="3.30.750.140">
    <property type="match status" value="1"/>
</dbReference>
<dbReference type="InterPro" id="IPR038610">
    <property type="entry name" value="FliK-like_C_sf"/>
</dbReference>
<reference evidence="2" key="2">
    <citation type="submission" date="2023-07" db="EMBL/GenBank/DDBJ databases">
        <authorList>
            <person name="Zhang M."/>
            <person name="Zhou G."/>
        </authorList>
    </citation>
    <scope>NUCLEOTIDE SEQUENCE</scope>
    <source>
        <strain evidence="2">BJSY19SF1-2</strain>
    </source>
</reference>
<dbReference type="RefSeq" id="WP_319048276.1">
    <property type="nucleotide sequence ID" value="NZ_JAUQUR010000004.1"/>
</dbReference>
<sequence>MTTLIDLSSQTSESNGDNKASSNLKNDSIKTSPSLFDTLLNSVKNNQELENSENKNLELKNKNTKESIVTEQNIENKADILLDEDISNSVENSIKIDLDDDKTTDFEKVEKEDKELALDIKKDNKSSKDSNNFVNKNSLLDRMILEVKNSDNTQKRDLNIKLENISNNFENSIKSDTKKSQTDILKIDKQEEQIFSKEPSLDNIKELKTLEDGIDNFEDSLNISKEINKEDSVSTKIDNQKIDKLVIENSKDEVIKNSTEIFIEDTVNKENLKVEEISTDLKENEKSSLMDKLIEKNSLVAETNKTNSVILVENKIENKIEKNITQEVNVNGLKSLENKQSDSILASLPQKGLEELKKTSLMDTLISQNSNQNSDKNLENSNKLTDIEVGSEKITNNKFVSEDISRVEKQLLFNKKEAVNILENAKSIEDIKHSAQILDLEASELEVSKEITKDSLKNLELEDKKSLERKTILNTLLNEKNIRSVDVRNLITNSIEASNALLENSLNIADDVTIDVTNSLTNQFSAKIVAARQQLGSMMSDIARQMYENYKPPVTAFRININPQDMGTISVLMKHDRLSGLNITLSVSSLTTLELLMENQNMLRNSLVKTFSDSSSFNLDFNQGDNNSSSKEQSSNKNRQNSSKDTQSILKLKEENRDLEDKNDYM</sequence>
<dbReference type="Proteomes" id="UP001283691">
    <property type="component" value="Unassembled WGS sequence"/>
</dbReference>
<keyword evidence="2" id="KW-0966">Cell projection</keyword>
<dbReference type="EMBL" id="JAUQUR010000004">
    <property type="protein sequence ID" value="MDX4069644.1"/>
    <property type="molecule type" value="Genomic_DNA"/>
</dbReference>
<dbReference type="AlphaFoldDB" id="A0AAW9DBR2"/>
<feature type="region of interest" description="Disordered" evidence="1">
    <location>
        <begin position="619"/>
        <end position="666"/>
    </location>
</feature>
<feature type="region of interest" description="Disordered" evidence="1">
    <location>
        <begin position="1"/>
        <end position="31"/>
    </location>
</feature>
<evidence type="ECO:0000313" key="2">
    <source>
        <dbReference type="EMBL" id="MDX4069644.1"/>
    </source>
</evidence>
<proteinExistence type="predicted"/>
<accession>A0AAW9DBR2</accession>
<keyword evidence="2" id="KW-0282">Flagellum</keyword>
<evidence type="ECO:0000256" key="1">
    <source>
        <dbReference type="SAM" id="MobiDB-lite"/>
    </source>
</evidence>
<comment type="caution">
    <text evidence="2">The sequence shown here is derived from an EMBL/GenBank/DDBJ whole genome shotgun (WGS) entry which is preliminary data.</text>
</comment>
<name>A0AAW9DBR2_9BACT</name>
<feature type="compositionally biased region" description="Basic and acidic residues" evidence="1">
    <location>
        <begin position="651"/>
        <end position="666"/>
    </location>
</feature>
<organism evidence="2 3">
    <name type="scientific">Aliarcobacter skirrowii</name>
    <dbReference type="NCBI Taxonomy" id="28200"/>
    <lineage>
        <taxon>Bacteria</taxon>
        <taxon>Pseudomonadati</taxon>
        <taxon>Campylobacterota</taxon>
        <taxon>Epsilonproteobacteria</taxon>
        <taxon>Campylobacterales</taxon>
        <taxon>Arcobacteraceae</taxon>
        <taxon>Aliarcobacter</taxon>
    </lineage>
</organism>
<reference evidence="2" key="1">
    <citation type="journal article" date="2023" name="Front. Microbiol.">
        <title>Genomic diversity and taxonomic marker for Arcobacter species.</title>
        <authorList>
            <person name="Zhou G."/>
            <person name="Gu Y."/>
            <person name="Wang H."/>
            <person name="Chen X."/>
            <person name="Zhang X."/>
            <person name="Shao Z."/>
            <person name="Yan X."/>
            <person name="Zhang J."/>
            <person name="Zhang M."/>
        </authorList>
    </citation>
    <scope>NUCLEOTIDE SEQUENCE</scope>
    <source>
        <strain evidence="2">BJSY19SF1-2</strain>
    </source>
</reference>
<keyword evidence="2" id="KW-0969">Cilium</keyword>
<evidence type="ECO:0000313" key="3">
    <source>
        <dbReference type="Proteomes" id="UP001283691"/>
    </source>
</evidence>
<feature type="compositionally biased region" description="Low complexity" evidence="1">
    <location>
        <begin position="619"/>
        <end position="644"/>
    </location>
</feature>
<protein>
    <submittedName>
        <fullName evidence="2">Flagellar hook-length control protein FliK</fullName>
    </submittedName>
</protein>